<evidence type="ECO:0000256" key="2">
    <source>
        <dbReference type="ARBA" id="ARBA00023002"/>
    </source>
</evidence>
<feature type="domain" description="NADP-dependent oxidoreductase" evidence="3">
    <location>
        <begin position="44"/>
        <end position="173"/>
    </location>
</feature>
<evidence type="ECO:0000313" key="5">
    <source>
        <dbReference type="Proteomes" id="UP000551758"/>
    </source>
</evidence>
<sequence length="178" mass="20481">MANGTVERVRILYHQCAVGRMTKGHSQIRYVTVALDSFPSTRIALKRSLKKLGLDYLDLFIIHVPIVMKFLKHSMSNETGKLHERYTTRFPPPQALEKCKHAGLTKPIRMECRPYLSQSNLLEFCKCKDIVVVAYGALGSQRDPNWVEMDSPYLLEIPILNAVARKHNRKPDQANFHY</sequence>
<keyword evidence="2" id="KW-0560">Oxidoreductase</keyword>
<dbReference type="GO" id="GO:0016491">
    <property type="term" value="F:oxidoreductase activity"/>
    <property type="evidence" value="ECO:0007669"/>
    <property type="project" value="UniProtKB-KW"/>
</dbReference>
<proteinExistence type="predicted"/>
<dbReference type="AlphaFoldDB" id="A0A7J7FIW2"/>
<dbReference type="InterPro" id="IPR020471">
    <property type="entry name" value="AKR"/>
</dbReference>
<dbReference type="PRINTS" id="PR00069">
    <property type="entry name" value="ALDKETRDTASE"/>
</dbReference>
<reference evidence="4 5" key="1">
    <citation type="journal article" date="2020" name="Mol. Biol. Evol.">
        <title>Interspecific Gene Flow and the Evolution of Specialization in Black and White Rhinoceros.</title>
        <authorList>
            <person name="Moodley Y."/>
            <person name="Westbury M.V."/>
            <person name="Russo I.M."/>
            <person name="Gopalakrishnan S."/>
            <person name="Rakotoarivelo A."/>
            <person name="Olsen R.A."/>
            <person name="Prost S."/>
            <person name="Tunstall T."/>
            <person name="Ryder O.A."/>
            <person name="Dalen L."/>
            <person name="Bruford M.W."/>
        </authorList>
    </citation>
    <scope>NUCLEOTIDE SEQUENCE [LARGE SCALE GENOMIC DNA]</scope>
    <source>
        <strain evidence="4">SBR-YM</strain>
        <tissue evidence="4">Skin</tissue>
    </source>
</reference>
<evidence type="ECO:0000259" key="3">
    <source>
        <dbReference type="Pfam" id="PF00248"/>
    </source>
</evidence>
<gene>
    <name evidence="4" type="ORF">HPG69_014137</name>
</gene>
<evidence type="ECO:0000313" key="4">
    <source>
        <dbReference type="EMBL" id="KAF5927979.1"/>
    </source>
</evidence>
<dbReference type="InterPro" id="IPR023210">
    <property type="entry name" value="NADP_OxRdtase_dom"/>
</dbReference>
<dbReference type="EMBL" id="JACDTQ010000495">
    <property type="protein sequence ID" value="KAF5927979.1"/>
    <property type="molecule type" value="Genomic_DNA"/>
</dbReference>
<dbReference type="Proteomes" id="UP000551758">
    <property type="component" value="Unassembled WGS sequence"/>
</dbReference>
<dbReference type="Gene3D" id="3.20.20.100">
    <property type="entry name" value="NADP-dependent oxidoreductase domain"/>
    <property type="match status" value="2"/>
</dbReference>
<name>A0A7J7FIW2_DICBM</name>
<dbReference type="PANTHER" id="PTHR11732">
    <property type="entry name" value="ALDO/KETO REDUCTASE"/>
    <property type="match status" value="1"/>
</dbReference>
<keyword evidence="5" id="KW-1185">Reference proteome</keyword>
<protein>
    <recommendedName>
        <fullName evidence="3">NADP-dependent oxidoreductase domain-containing protein</fullName>
    </recommendedName>
</protein>
<evidence type="ECO:0000256" key="1">
    <source>
        <dbReference type="ARBA" id="ARBA00022857"/>
    </source>
</evidence>
<dbReference type="InterPro" id="IPR036812">
    <property type="entry name" value="NAD(P)_OxRdtase_dom_sf"/>
</dbReference>
<dbReference type="Pfam" id="PF00248">
    <property type="entry name" value="Aldo_ket_red"/>
    <property type="match status" value="1"/>
</dbReference>
<organism evidence="4 5">
    <name type="scientific">Diceros bicornis minor</name>
    <name type="common">South-central black rhinoceros</name>
    <dbReference type="NCBI Taxonomy" id="77932"/>
    <lineage>
        <taxon>Eukaryota</taxon>
        <taxon>Metazoa</taxon>
        <taxon>Chordata</taxon>
        <taxon>Craniata</taxon>
        <taxon>Vertebrata</taxon>
        <taxon>Euteleostomi</taxon>
        <taxon>Mammalia</taxon>
        <taxon>Eutheria</taxon>
        <taxon>Laurasiatheria</taxon>
        <taxon>Perissodactyla</taxon>
        <taxon>Rhinocerotidae</taxon>
        <taxon>Diceros</taxon>
    </lineage>
</organism>
<accession>A0A7J7FIW2</accession>
<keyword evidence="1" id="KW-0521">NADP</keyword>
<comment type="caution">
    <text evidence="4">The sequence shown here is derived from an EMBL/GenBank/DDBJ whole genome shotgun (WGS) entry which is preliminary data.</text>
</comment>
<dbReference type="SUPFAM" id="SSF51430">
    <property type="entry name" value="NAD(P)-linked oxidoreductase"/>
    <property type="match status" value="1"/>
</dbReference>